<dbReference type="GO" id="GO:0032259">
    <property type="term" value="P:methylation"/>
    <property type="evidence" value="ECO:0007669"/>
    <property type="project" value="UniProtKB-KW"/>
</dbReference>
<dbReference type="Pfam" id="PF08241">
    <property type="entry name" value="Methyltransf_11"/>
    <property type="match status" value="1"/>
</dbReference>
<comment type="similarity">
    <text evidence="1">Belongs to the methyltransferase superfamily.</text>
</comment>
<dbReference type="RefSeq" id="WP_212520942.1">
    <property type="nucleotide sequence ID" value="NZ_JAGSOH010000101.1"/>
</dbReference>
<dbReference type="CDD" id="cd02440">
    <property type="entry name" value="AdoMet_MTases"/>
    <property type="match status" value="1"/>
</dbReference>
<dbReference type="Proteomes" id="UP000676325">
    <property type="component" value="Unassembled WGS sequence"/>
</dbReference>
<evidence type="ECO:0000259" key="4">
    <source>
        <dbReference type="Pfam" id="PF08241"/>
    </source>
</evidence>
<reference evidence="5" key="1">
    <citation type="submission" date="2021-04" db="EMBL/GenBank/DDBJ databases">
        <title>Genome based classification of Actinospica acidithermotolerans sp. nov., an actinobacterium isolated from an Indonesian hot spring.</title>
        <authorList>
            <person name="Kusuma A.B."/>
            <person name="Putra K.E."/>
            <person name="Nafisah S."/>
            <person name="Loh J."/>
            <person name="Nouioui I."/>
            <person name="Goodfellow M."/>
        </authorList>
    </citation>
    <scope>NUCLEOTIDE SEQUENCE</scope>
    <source>
        <strain evidence="5">MGRD01-02</strain>
    </source>
</reference>
<dbReference type="GO" id="GO:0008757">
    <property type="term" value="F:S-adenosylmethionine-dependent methyltransferase activity"/>
    <property type="evidence" value="ECO:0007669"/>
    <property type="project" value="InterPro"/>
</dbReference>
<dbReference type="InterPro" id="IPR013216">
    <property type="entry name" value="Methyltransf_11"/>
</dbReference>
<keyword evidence="2 5" id="KW-0489">Methyltransferase</keyword>
<dbReference type="PANTHER" id="PTHR44942">
    <property type="entry name" value="METHYLTRANSF_11 DOMAIN-CONTAINING PROTEIN"/>
    <property type="match status" value="1"/>
</dbReference>
<proteinExistence type="inferred from homology"/>
<feature type="domain" description="Methyltransferase type 11" evidence="4">
    <location>
        <begin position="42"/>
        <end position="132"/>
    </location>
</feature>
<dbReference type="Gene3D" id="3.40.50.150">
    <property type="entry name" value="Vaccinia Virus protein VP39"/>
    <property type="match status" value="1"/>
</dbReference>
<evidence type="ECO:0000256" key="2">
    <source>
        <dbReference type="ARBA" id="ARBA00022603"/>
    </source>
</evidence>
<dbReference type="InterPro" id="IPR029063">
    <property type="entry name" value="SAM-dependent_MTases_sf"/>
</dbReference>
<evidence type="ECO:0000313" key="6">
    <source>
        <dbReference type="Proteomes" id="UP000676325"/>
    </source>
</evidence>
<evidence type="ECO:0000256" key="3">
    <source>
        <dbReference type="ARBA" id="ARBA00022679"/>
    </source>
</evidence>
<dbReference type="PANTHER" id="PTHR44942:SF4">
    <property type="entry name" value="METHYLTRANSFERASE TYPE 11 DOMAIN-CONTAINING PROTEIN"/>
    <property type="match status" value="1"/>
</dbReference>
<dbReference type="SUPFAM" id="SSF53335">
    <property type="entry name" value="S-adenosyl-L-methionine-dependent methyltransferases"/>
    <property type="match status" value="1"/>
</dbReference>
<keyword evidence="6" id="KW-1185">Reference proteome</keyword>
<dbReference type="EMBL" id="JAGSOH010000101">
    <property type="protein sequence ID" value="MBR7829808.1"/>
    <property type="molecule type" value="Genomic_DNA"/>
</dbReference>
<name>A0A941EFJ8_9ACTN</name>
<protein>
    <submittedName>
        <fullName evidence="5">Class I SAM-dependent methyltransferase</fullName>
    </submittedName>
</protein>
<evidence type="ECO:0000313" key="5">
    <source>
        <dbReference type="EMBL" id="MBR7829808.1"/>
    </source>
</evidence>
<accession>A0A941EFJ8</accession>
<sequence>MTSDSVRATAFGTAAGNYDRYRVGVPDSVADRLLPTGIDAALDLGAGTGAMTRRLIGRAKRVYAVDPDPRMLAVLAESCPDVETVEGTGERIPLPDASVDAVVVASAWHWMDPDAAIPEIARVLRPAGDLIIVWNRRDRTVSWVADLEGARMRITGGDDLVEQRVRHYLDEPWLPEGAPFADIVIEDLRWQAAMSKEDIARLMTTYGGYISAPEERKPEMLRELIAYVEADERVTPADGRDDALVDVPMVCHVWRATRN</sequence>
<evidence type="ECO:0000256" key="1">
    <source>
        <dbReference type="ARBA" id="ARBA00008361"/>
    </source>
</evidence>
<dbReference type="InterPro" id="IPR051052">
    <property type="entry name" value="Diverse_substrate_MTase"/>
</dbReference>
<dbReference type="AlphaFoldDB" id="A0A941EFJ8"/>
<comment type="caution">
    <text evidence="5">The sequence shown here is derived from an EMBL/GenBank/DDBJ whole genome shotgun (WGS) entry which is preliminary data.</text>
</comment>
<keyword evidence="3" id="KW-0808">Transferase</keyword>
<organism evidence="5 6">
    <name type="scientific">Actinospica acidithermotolerans</name>
    <dbReference type="NCBI Taxonomy" id="2828514"/>
    <lineage>
        <taxon>Bacteria</taxon>
        <taxon>Bacillati</taxon>
        <taxon>Actinomycetota</taxon>
        <taxon>Actinomycetes</taxon>
        <taxon>Catenulisporales</taxon>
        <taxon>Actinospicaceae</taxon>
        <taxon>Actinospica</taxon>
    </lineage>
</organism>
<gene>
    <name evidence="5" type="ORF">KDK95_26120</name>
</gene>